<comment type="similarity">
    <text evidence="4">Belongs to the eIF-3 subunit K family.</text>
</comment>
<dbReference type="GO" id="GO:0005852">
    <property type="term" value="C:eukaryotic translation initiation factor 3 complex"/>
    <property type="evidence" value="ECO:0007669"/>
    <property type="project" value="UniProtKB-UniRule"/>
</dbReference>
<dbReference type="InterPro" id="IPR000717">
    <property type="entry name" value="PCI_dom"/>
</dbReference>
<dbReference type="HOGENOM" id="CLU_076723_0_0_1"/>
<dbReference type="PROSITE" id="PS50250">
    <property type="entry name" value="PCI"/>
    <property type="match status" value="1"/>
</dbReference>
<gene>
    <name evidence="6" type="ORF">M407DRAFT_116027</name>
</gene>
<keyword evidence="7" id="KW-1185">Reference proteome</keyword>
<dbReference type="Gene3D" id="1.25.40.250">
    <property type="entry name" value="ARM repeat, domain 1"/>
    <property type="match status" value="1"/>
</dbReference>
<organism evidence="6 7">
    <name type="scientific">Tulasnella calospora MUT 4182</name>
    <dbReference type="NCBI Taxonomy" id="1051891"/>
    <lineage>
        <taxon>Eukaryota</taxon>
        <taxon>Fungi</taxon>
        <taxon>Dikarya</taxon>
        <taxon>Basidiomycota</taxon>
        <taxon>Agaricomycotina</taxon>
        <taxon>Agaricomycetes</taxon>
        <taxon>Cantharellales</taxon>
        <taxon>Tulasnellaceae</taxon>
        <taxon>Tulasnella</taxon>
    </lineage>
</organism>
<dbReference type="GO" id="GO:0016282">
    <property type="term" value="C:eukaryotic 43S preinitiation complex"/>
    <property type="evidence" value="ECO:0007669"/>
    <property type="project" value="UniProtKB-UniRule"/>
</dbReference>
<dbReference type="EMBL" id="KN823101">
    <property type="protein sequence ID" value="KIO22786.1"/>
    <property type="molecule type" value="Genomic_DNA"/>
</dbReference>
<dbReference type="InterPro" id="IPR009374">
    <property type="entry name" value="eIF3k"/>
</dbReference>
<accession>A0A0C3QC01</accession>
<dbReference type="InterPro" id="IPR036388">
    <property type="entry name" value="WH-like_DNA-bd_sf"/>
</dbReference>
<dbReference type="InterPro" id="IPR033464">
    <property type="entry name" value="CSN8_PSD8_EIF3K"/>
</dbReference>
<evidence type="ECO:0000259" key="5">
    <source>
        <dbReference type="PROSITE" id="PS50250"/>
    </source>
</evidence>
<dbReference type="STRING" id="1051891.A0A0C3QC01"/>
<proteinExistence type="inferred from homology"/>
<comment type="function">
    <text evidence="4">Component of the eukaryotic translation initiation factor 3 (eIF-3) complex, which is involved in protein synthesis of a specialized repertoire of mRNAs and, together with other initiation factors, stimulates binding of mRNA and methionyl-tRNAi to the 40S ribosome. The eIF-3 complex specifically targets and initiates translation of a subset of mRNAs involved in cell proliferation.</text>
</comment>
<reference evidence="7" key="2">
    <citation type="submission" date="2015-01" db="EMBL/GenBank/DDBJ databases">
        <title>Evolutionary Origins and Diversification of the Mycorrhizal Mutualists.</title>
        <authorList>
            <consortium name="DOE Joint Genome Institute"/>
            <consortium name="Mycorrhizal Genomics Consortium"/>
            <person name="Kohler A."/>
            <person name="Kuo A."/>
            <person name="Nagy L.G."/>
            <person name="Floudas D."/>
            <person name="Copeland A."/>
            <person name="Barry K.W."/>
            <person name="Cichocki N."/>
            <person name="Veneault-Fourrey C."/>
            <person name="LaButti K."/>
            <person name="Lindquist E.A."/>
            <person name="Lipzen A."/>
            <person name="Lundell T."/>
            <person name="Morin E."/>
            <person name="Murat C."/>
            <person name="Riley R."/>
            <person name="Ohm R."/>
            <person name="Sun H."/>
            <person name="Tunlid A."/>
            <person name="Henrissat B."/>
            <person name="Grigoriev I.V."/>
            <person name="Hibbett D.S."/>
            <person name="Martin F."/>
        </authorList>
    </citation>
    <scope>NUCLEOTIDE SEQUENCE [LARGE SCALE GENOMIC DNA]</scope>
    <source>
        <strain evidence="7">MUT 4182</strain>
    </source>
</reference>
<evidence type="ECO:0000256" key="3">
    <source>
        <dbReference type="ARBA" id="ARBA00022917"/>
    </source>
</evidence>
<dbReference type="GO" id="GO:0033290">
    <property type="term" value="C:eukaryotic 48S preinitiation complex"/>
    <property type="evidence" value="ECO:0007669"/>
    <property type="project" value="UniProtKB-UniRule"/>
</dbReference>
<evidence type="ECO:0000256" key="2">
    <source>
        <dbReference type="ARBA" id="ARBA00022540"/>
    </source>
</evidence>
<dbReference type="GO" id="GO:0003723">
    <property type="term" value="F:RNA binding"/>
    <property type="evidence" value="ECO:0007669"/>
    <property type="project" value="UniProtKB-UniRule"/>
</dbReference>
<dbReference type="PANTHER" id="PTHR13022:SF0">
    <property type="entry name" value="EUKARYOTIC TRANSLATION INITIATION FACTOR 3 SUBUNIT K"/>
    <property type="match status" value="1"/>
</dbReference>
<evidence type="ECO:0000313" key="6">
    <source>
        <dbReference type="EMBL" id="KIO22786.1"/>
    </source>
</evidence>
<dbReference type="GO" id="GO:0001732">
    <property type="term" value="P:formation of cytoplasmic translation initiation complex"/>
    <property type="evidence" value="ECO:0007669"/>
    <property type="project" value="UniProtKB-UniRule"/>
</dbReference>
<evidence type="ECO:0000313" key="7">
    <source>
        <dbReference type="Proteomes" id="UP000054248"/>
    </source>
</evidence>
<sequence length="241" mass="27469">MATTHWTKPATRTPIIDKLVEGVDRYNPQNVEILEDYLYQQMKQGEYDCLANLAILKLYQFNPELYNGDVVVNILAKALTATPAADFNLCLALLCERPIEAQPEEGDPFSNFLPQLQFLYQLLRTCKFPLFWEIYRSQESTALRENYIAEVYGFEDTIRENVIAKIVSSTFTRISKERLETYLDLTGPDFDAMLEKLGWTVDSKGGIVIAPNPDNQIQATVLREDIQLPQLSKIIAHAQTA</sequence>
<dbReference type="GO" id="GO:0043022">
    <property type="term" value="F:ribosome binding"/>
    <property type="evidence" value="ECO:0007669"/>
    <property type="project" value="InterPro"/>
</dbReference>
<dbReference type="SUPFAM" id="SSF46785">
    <property type="entry name" value="Winged helix' DNA-binding domain"/>
    <property type="match status" value="1"/>
</dbReference>
<dbReference type="Proteomes" id="UP000054248">
    <property type="component" value="Unassembled WGS sequence"/>
</dbReference>
<dbReference type="AlphaFoldDB" id="A0A0C3QC01"/>
<evidence type="ECO:0000256" key="4">
    <source>
        <dbReference type="HAMAP-Rule" id="MF_03010"/>
    </source>
</evidence>
<dbReference type="PANTHER" id="PTHR13022">
    <property type="entry name" value="EUKARYOTIC TRANSLATION INITIATION FACTOR 3 SUBUNIT 11"/>
    <property type="match status" value="1"/>
</dbReference>
<keyword evidence="2 4" id="KW-0396">Initiation factor</keyword>
<feature type="domain" description="PCI" evidence="5">
    <location>
        <begin position="47"/>
        <end position="225"/>
    </location>
</feature>
<dbReference type="FunFam" id="1.25.40.250:FF:000001">
    <property type="entry name" value="Eukaryotic translation initiation factor 3 subunit K"/>
    <property type="match status" value="1"/>
</dbReference>
<keyword evidence="3 4" id="KW-0648">Protein biosynthesis</keyword>
<dbReference type="SUPFAM" id="SSF48371">
    <property type="entry name" value="ARM repeat"/>
    <property type="match status" value="1"/>
</dbReference>
<dbReference type="InterPro" id="IPR016024">
    <property type="entry name" value="ARM-type_fold"/>
</dbReference>
<dbReference type="InterPro" id="IPR016020">
    <property type="entry name" value="Transl_init_fac_sub12_N_euk"/>
</dbReference>
<dbReference type="Gene3D" id="1.10.10.10">
    <property type="entry name" value="Winged helix-like DNA-binding domain superfamily/Winged helix DNA-binding domain"/>
    <property type="match status" value="1"/>
</dbReference>
<dbReference type="InterPro" id="IPR036390">
    <property type="entry name" value="WH_DNA-bd_sf"/>
</dbReference>
<reference evidence="6 7" key="1">
    <citation type="submission" date="2014-04" db="EMBL/GenBank/DDBJ databases">
        <authorList>
            <consortium name="DOE Joint Genome Institute"/>
            <person name="Kuo A."/>
            <person name="Girlanda M."/>
            <person name="Perotto S."/>
            <person name="Kohler A."/>
            <person name="Nagy L.G."/>
            <person name="Floudas D."/>
            <person name="Copeland A."/>
            <person name="Barry K.W."/>
            <person name="Cichocki N."/>
            <person name="Veneault-Fourrey C."/>
            <person name="LaButti K."/>
            <person name="Lindquist E.A."/>
            <person name="Lipzen A."/>
            <person name="Lundell T."/>
            <person name="Morin E."/>
            <person name="Murat C."/>
            <person name="Sun H."/>
            <person name="Tunlid A."/>
            <person name="Henrissat B."/>
            <person name="Grigoriev I.V."/>
            <person name="Hibbett D.S."/>
            <person name="Martin F."/>
            <person name="Nordberg H.P."/>
            <person name="Cantor M.N."/>
            <person name="Hua S.X."/>
        </authorList>
    </citation>
    <scope>NUCLEOTIDE SEQUENCE [LARGE SCALE GENOMIC DNA]</scope>
    <source>
        <strain evidence="6 7">MUT 4182</strain>
    </source>
</reference>
<dbReference type="HAMAP" id="MF_03010">
    <property type="entry name" value="eIF3k"/>
    <property type="match status" value="1"/>
</dbReference>
<comment type="subunit">
    <text evidence="4">Component of the eukaryotic translation initiation factor 3 (eIF-3) complex.</text>
</comment>
<comment type="subcellular location">
    <subcellularLocation>
        <location evidence="4">Cytoplasm</location>
    </subcellularLocation>
</comment>
<dbReference type="Pfam" id="PF10075">
    <property type="entry name" value="CSN8_PSD8_EIF3K"/>
    <property type="match status" value="1"/>
</dbReference>
<protein>
    <recommendedName>
        <fullName evidence="4">Eukaryotic translation initiation factor 3 subunit K</fullName>
        <shortName evidence="4">eIF3k</shortName>
    </recommendedName>
    <alternativeName>
        <fullName evidence="4">eIF-3 p25</fullName>
    </alternativeName>
</protein>
<dbReference type="GO" id="GO:0006446">
    <property type="term" value="P:regulation of translational initiation"/>
    <property type="evidence" value="ECO:0007669"/>
    <property type="project" value="InterPro"/>
</dbReference>
<keyword evidence="1 4" id="KW-0963">Cytoplasm</keyword>
<name>A0A0C3QC01_9AGAM</name>
<dbReference type="GO" id="GO:0003743">
    <property type="term" value="F:translation initiation factor activity"/>
    <property type="evidence" value="ECO:0007669"/>
    <property type="project" value="UniProtKB-UniRule"/>
</dbReference>
<dbReference type="OrthoDB" id="337745at2759"/>
<evidence type="ECO:0000256" key="1">
    <source>
        <dbReference type="ARBA" id="ARBA00022490"/>
    </source>
</evidence>